<dbReference type="Gramene" id="GBG73714">
    <property type="protein sequence ID" value="GBG73714"/>
    <property type="gene ID" value="CBR_g17055"/>
</dbReference>
<dbReference type="EMBL" id="BFEA01000188">
    <property type="protein sequence ID" value="GBG73714.1"/>
    <property type="molecule type" value="Genomic_DNA"/>
</dbReference>
<dbReference type="Pfam" id="PF00795">
    <property type="entry name" value="CN_hydrolase"/>
    <property type="match status" value="2"/>
</dbReference>
<dbReference type="InterPro" id="IPR045254">
    <property type="entry name" value="Nit1/2_C-N_Hydrolase"/>
</dbReference>
<dbReference type="Gene3D" id="3.60.110.10">
    <property type="entry name" value="Carbon-nitrogen hydrolase"/>
    <property type="match status" value="1"/>
</dbReference>
<dbReference type="CDD" id="cd07572">
    <property type="entry name" value="nit"/>
    <property type="match status" value="1"/>
</dbReference>
<dbReference type="GO" id="GO:0005739">
    <property type="term" value="C:mitochondrion"/>
    <property type="evidence" value="ECO:0007669"/>
    <property type="project" value="TreeGrafter"/>
</dbReference>
<keyword evidence="1" id="KW-0378">Hydrolase</keyword>
<sequence length="422" mass="45341">MLFLAALAAFLSKRPPRVVAGTSPPVVPASPPFVRAAIGGQPIGELHGGTGERTVVMIAAKASTRLLPCRSLGLLTLPSCAVAGASRGIAETLAFSPTAISASERGVIPRAVAVGASWFPRRTRLAPNAIAPRGSIWRHNKKHYMAGATAVAAAAPEPSPEQSASAVVEQQPPVVDKVKVALCQLRVTADKEANIAHAHECIDRAAAAGAQLVVLPVSSDAQQWRSRVICSIPEKGDGKLYNTSCVYGSNGELLGKHRKVHLFDIYIPGKITFIESDVLAAGDRLTTVDTEFGRIGVGICFDIRFPEMAMLYAARGARLICYPGAFNMTTGPLHWELLQRARAADNQVFVVTCSPARDPNGSYVCWGHSSVIGPFGEVLATTEHEEDTVFAELDFTEIPLRRTYVPLKKRHDVYRLMDLKYT</sequence>
<dbReference type="PROSITE" id="PS50263">
    <property type="entry name" value="CN_HYDROLASE"/>
    <property type="match status" value="1"/>
</dbReference>
<name>A0A388KUH0_CHABU</name>
<dbReference type="OrthoDB" id="10250282at2759"/>
<dbReference type="GO" id="GO:0006528">
    <property type="term" value="P:asparagine metabolic process"/>
    <property type="evidence" value="ECO:0007669"/>
    <property type="project" value="TreeGrafter"/>
</dbReference>
<proteinExistence type="predicted"/>
<accession>A0A388KUH0</accession>
<comment type="caution">
    <text evidence="4">The sequence shown here is derived from an EMBL/GenBank/DDBJ whole genome shotgun (WGS) entry which is preliminary data.</text>
</comment>
<dbReference type="STRING" id="69332.A0A388KUH0"/>
<reference evidence="4 5" key="1">
    <citation type="journal article" date="2018" name="Cell">
        <title>The Chara Genome: Secondary Complexity and Implications for Plant Terrestrialization.</title>
        <authorList>
            <person name="Nishiyama T."/>
            <person name="Sakayama H."/>
            <person name="Vries J.D."/>
            <person name="Buschmann H."/>
            <person name="Saint-Marcoux D."/>
            <person name="Ullrich K.K."/>
            <person name="Haas F.B."/>
            <person name="Vanderstraeten L."/>
            <person name="Becker D."/>
            <person name="Lang D."/>
            <person name="Vosolsobe S."/>
            <person name="Rombauts S."/>
            <person name="Wilhelmsson P.K.I."/>
            <person name="Janitza P."/>
            <person name="Kern R."/>
            <person name="Heyl A."/>
            <person name="Rumpler F."/>
            <person name="Villalobos L.I.A.C."/>
            <person name="Clay J.M."/>
            <person name="Skokan R."/>
            <person name="Toyoda A."/>
            <person name="Suzuki Y."/>
            <person name="Kagoshima H."/>
            <person name="Schijlen E."/>
            <person name="Tajeshwar N."/>
            <person name="Catarino B."/>
            <person name="Hetherington A.J."/>
            <person name="Saltykova A."/>
            <person name="Bonnot C."/>
            <person name="Breuninger H."/>
            <person name="Symeonidi A."/>
            <person name="Radhakrishnan G.V."/>
            <person name="Van Nieuwerburgh F."/>
            <person name="Deforce D."/>
            <person name="Chang C."/>
            <person name="Karol K.G."/>
            <person name="Hedrich R."/>
            <person name="Ulvskov P."/>
            <person name="Glockner G."/>
            <person name="Delwiche C.F."/>
            <person name="Petrasek J."/>
            <person name="Van de Peer Y."/>
            <person name="Friml J."/>
            <person name="Beilby M."/>
            <person name="Dolan L."/>
            <person name="Kohara Y."/>
            <person name="Sugano S."/>
            <person name="Fujiyama A."/>
            <person name="Delaux P.-M."/>
            <person name="Quint M."/>
            <person name="TheiBen G."/>
            <person name="Hagemann M."/>
            <person name="Harholt J."/>
            <person name="Dunand C."/>
            <person name="Zachgo S."/>
            <person name="Langdale J."/>
            <person name="Maumus F."/>
            <person name="Straeten D.V.D."/>
            <person name="Gould S.B."/>
            <person name="Rensing S.A."/>
        </authorList>
    </citation>
    <scope>NUCLEOTIDE SEQUENCE [LARGE SCALE GENOMIC DNA]</scope>
    <source>
        <strain evidence="4 5">S276</strain>
    </source>
</reference>
<evidence type="ECO:0000259" key="3">
    <source>
        <dbReference type="PROSITE" id="PS50263"/>
    </source>
</evidence>
<dbReference type="GO" id="GO:0050152">
    <property type="term" value="F:omega-amidase activity"/>
    <property type="evidence" value="ECO:0007669"/>
    <property type="project" value="EnsemblPlants"/>
</dbReference>
<feature type="domain" description="CN hydrolase" evidence="3">
    <location>
        <begin position="178"/>
        <end position="395"/>
    </location>
</feature>
<keyword evidence="5" id="KW-1185">Reference proteome</keyword>
<dbReference type="SUPFAM" id="SSF56317">
    <property type="entry name" value="Carbon-nitrogen hydrolase"/>
    <property type="match status" value="1"/>
</dbReference>
<dbReference type="PANTHER" id="PTHR23088">
    <property type="entry name" value="NITRILASE-RELATED"/>
    <property type="match status" value="1"/>
</dbReference>
<protein>
    <recommendedName>
        <fullName evidence="3">CN hydrolase domain-containing protein</fullName>
    </recommendedName>
</protein>
<evidence type="ECO:0000313" key="5">
    <source>
        <dbReference type="Proteomes" id="UP000265515"/>
    </source>
</evidence>
<feature type="signal peptide" evidence="2">
    <location>
        <begin position="1"/>
        <end position="20"/>
    </location>
</feature>
<dbReference type="GO" id="GO:0006108">
    <property type="term" value="P:malate metabolic process"/>
    <property type="evidence" value="ECO:0007669"/>
    <property type="project" value="EnsemblPlants"/>
</dbReference>
<organism evidence="4 5">
    <name type="scientific">Chara braunii</name>
    <name type="common">Braun's stonewort</name>
    <dbReference type="NCBI Taxonomy" id="69332"/>
    <lineage>
        <taxon>Eukaryota</taxon>
        <taxon>Viridiplantae</taxon>
        <taxon>Streptophyta</taxon>
        <taxon>Charophyceae</taxon>
        <taxon>Charales</taxon>
        <taxon>Characeae</taxon>
        <taxon>Chara</taxon>
    </lineage>
</organism>
<dbReference type="GO" id="GO:0006541">
    <property type="term" value="P:glutamine metabolic process"/>
    <property type="evidence" value="ECO:0007669"/>
    <property type="project" value="TreeGrafter"/>
</dbReference>
<feature type="chain" id="PRO_5017480870" description="CN hydrolase domain-containing protein" evidence="2">
    <location>
        <begin position="21"/>
        <end position="422"/>
    </location>
</feature>
<dbReference type="InterPro" id="IPR003010">
    <property type="entry name" value="C-N_Hydrolase"/>
</dbReference>
<dbReference type="Proteomes" id="UP000265515">
    <property type="component" value="Unassembled WGS sequence"/>
</dbReference>
<gene>
    <name evidence="4" type="ORF">CBR_g17055</name>
</gene>
<dbReference type="GO" id="GO:0006107">
    <property type="term" value="P:oxaloacetate metabolic process"/>
    <property type="evidence" value="ECO:0007669"/>
    <property type="project" value="EnsemblPlants"/>
</dbReference>
<evidence type="ECO:0000256" key="2">
    <source>
        <dbReference type="SAM" id="SignalP"/>
    </source>
</evidence>
<dbReference type="InterPro" id="IPR036526">
    <property type="entry name" value="C-N_Hydrolase_sf"/>
</dbReference>
<dbReference type="PANTHER" id="PTHR23088:SF30">
    <property type="entry name" value="OMEGA-AMIDASE NIT2"/>
    <property type="match status" value="1"/>
</dbReference>
<keyword evidence="2" id="KW-0732">Signal</keyword>
<dbReference type="AlphaFoldDB" id="A0A388KUH0"/>
<evidence type="ECO:0000256" key="1">
    <source>
        <dbReference type="ARBA" id="ARBA00022801"/>
    </source>
</evidence>
<evidence type="ECO:0000313" key="4">
    <source>
        <dbReference type="EMBL" id="GBG73714.1"/>
    </source>
</evidence>